<proteinExistence type="predicted"/>
<reference evidence="2" key="2">
    <citation type="journal article" date="2015" name="Data Brief">
        <title>Shoot transcriptome of the giant reed, Arundo donax.</title>
        <authorList>
            <person name="Barrero R.A."/>
            <person name="Guerrero F.D."/>
            <person name="Moolhuijzen P."/>
            <person name="Goolsby J.A."/>
            <person name="Tidwell J."/>
            <person name="Bellgard S.E."/>
            <person name="Bellgard M.I."/>
        </authorList>
    </citation>
    <scope>NUCLEOTIDE SEQUENCE</scope>
    <source>
        <tissue evidence="2">Shoot tissue taken approximately 20 cm above the soil surface</tissue>
    </source>
</reference>
<evidence type="ECO:0000313" key="2">
    <source>
        <dbReference type="EMBL" id="JAE14069.1"/>
    </source>
</evidence>
<accession>A0A0A9FS29</accession>
<sequence length="51" mass="5565">MIPLVHIDSFGWPDGGLMLLLSCTCGLVLLVIVPTLLLTLVDNLISRIYPD</sequence>
<protein>
    <submittedName>
        <fullName evidence="2">Uncharacterized protein</fullName>
    </submittedName>
</protein>
<organism evidence="2">
    <name type="scientific">Arundo donax</name>
    <name type="common">Giant reed</name>
    <name type="synonym">Donax arundinaceus</name>
    <dbReference type="NCBI Taxonomy" id="35708"/>
    <lineage>
        <taxon>Eukaryota</taxon>
        <taxon>Viridiplantae</taxon>
        <taxon>Streptophyta</taxon>
        <taxon>Embryophyta</taxon>
        <taxon>Tracheophyta</taxon>
        <taxon>Spermatophyta</taxon>
        <taxon>Magnoliopsida</taxon>
        <taxon>Liliopsida</taxon>
        <taxon>Poales</taxon>
        <taxon>Poaceae</taxon>
        <taxon>PACMAD clade</taxon>
        <taxon>Arundinoideae</taxon>
        <taxon>Arundineae</taxon>
        <taxon>Arundo</taxon>
    </lineage>
</organism>
<dbReference type="EMBL" id="GBRH01183827">
    <property type="protein sequence ID" value="JAE14069.1"/>
    <property type="molecule type" value="Transcribed_RNA"/>
</dbReference>
<keyword evidence="1" id="KW-0812">Transmembrane</keyword>
<keyword evidence="1" id="KW-0472">Membrane</keyword>
<reference evidence="2" key="1">
    <citation type="submission" date="2014-09" db="EMBL/GenBank/DDBJ databases">
        <authorList>
            <person name="Magalhaes I.L.F."/>
            <person name="Oliveira U."/>
            <person name="Santos F.R."/>
            <person name="Vidigal T.H.D.A."/>
            <person name="Brescovit A.D."/>
            <person name="Santos A.J."/>
        </authorList>
    </citation>
    <scope>NUCLEOTIDE SEQUENCE</scope>
    <source>
        <tissue evidence="2">Shoot tissue taken approximately 20 cm above the soil surface</tissue>
    </source>
</reference>
<name>A0A0A9FS29_ARUDO</name>
<keyword evidence="1" id="KW-1133">Transmembrane helix</keyword>
<dbReference type="AlphaFoldDB" id="A0A0A9FS29"/>
<feature type="transmembrane region" description="Helical" evidence="1">
    <location>
        <begin position="17"/>
        <end position="41"/>
    </location>
</feature>
<evidence type="ECO:0000256" key="1">
    <source>
        <dbReference type="SAM" id="Phobius"/>
    </source>
</evidence>